<dbReference type="GeneID" id="81624276"/>
<gene>
    <name evidence="1" type="ORF">N7539_004425</name>
</gene>
<reference evidence="1" key="2">
    <citation type="journal article" date="2023" name="IMA Fungus">
        <title>Comparative genomic study of the Penicillium genus elucidates a diverse pangenome and 15 lateral gene transfer events.</title>
        <authorList>
            <person name="Petersen C."/>
            <person name="Sorensen T."/>
            <person name="Nielsen M.R."/>
            <person name="Sondergaard T.E."/>
            <person name="Sorensen J.L."/>
            <person name="Fitzpatrick D.A."/>
            <person name="Frisvad J.C."/>
            <person name="Nielsen K.L."/>
        </authorList>
    </citation>
    <scope>NUCLEOTIDE SEQUENCE</scope>
    <source>
        <strain evidence="1">IBT 30728</strain>
    </source>
</reference>
<dbReference type="RefSeq" id="XP_056791568.1">
    <property type="nucleotide sequence ID" value="XM_056934027.1"/>
</dbReference>
<dbReference type="Proteomes" id="UP001148312">
    <property type="component" value="Unassembled WGS sequence"/>
</dbReference>
<dbReference type="AlphaFoldDB" id="A0A9X0BY87"/>
<dbReference type="EMBL" id="JAPWDQ010000004">
    <property type="protein sequence ID" value="KAJ5489535.1"/>
    <property type="molecule type" value="Genomic_DNA"/>
</dbReference>
<name>A0A9X0BY87_9EURO</name>
<sequence length="141" mass="15486">MAMLKEVNEEPLIFATVVRPGVLRSEVLYEPSGEEALDQESRKVAATDVLISFGRYFVFRRIHSSSWFGLDPEPGHLCDCPAVESDYELLGTLDTGLERKIKIVWSATGETAGVNPRCTSTDANAKTVLRLAAIDSKPDSI</sequence>
<accession>A0A9X0BY87</accession>
<proteinExistence type="predicted"/>
<keyword evidence="2" id="KW-1185">Reference proteome</keyword>
<evidence type="ECO:0000313" key="1">
    <source>
        <dbReference type="EMBL" id="KAJ5489535.1"/>
    </source>
</evidence>
<comment type="caution">
    <text evidence="1">The sequence shown here is derived from an EMBL/GenBank/DDBJ whole genome shotgun (WGS) entry which is preliminary data.</text>
</comment>
<evidence type="ECO:0000313" key="2">
    <source>
        <dbReference type="Proteomes" id="UP001148312"/>
    </source>
</evidence>
<protein>
    <submittedName>
        <fullName evidence="1">Uncharacterized protein</fullName>
    </submittedName>
</protein>
<reference evidence="1" key="1">
    <citation type="submission" date="2022-12" db="EMBL/GenBank/DDBJ databases">
        <authorList>
            <person name="Petersen C."/>
        </authorList>
    </citation>
    <scope>NUCLEOTIDE SEQUENCE</scope>
    <source>
        <strain evidence="1">IBT 30728</strain>
    </source>
</reference>
<organism evidence="1 2">
    <name type="scientific">Penicillium diatomitis</name>
    <dbReference type="NCBI Taxonomy" id="2819901"/>
    <lineage>
        <taxon>Eukaryota</taxon>
        <taxon>Fungi</taxon>
        <taxon>Dikarya</taxon>
        <taxon>Ascomycota</taxon>
        <taxon>Pezizomycotina</taxon>
        <taxon>Eurotiomycetes</taxon>
        <taxon>Eurotiomycetidae</taxon>
        <taxon>Eurotiales</taxon>
        <taxon>Aspergillaceae</taxon>
        <taxon>Penicillium</taxon>
    </lineage>
</organism>